<dbReference type="PANTHER" id="PTHR21193">
    <property type="entry name" value="OXIDOREDUCTASE-LIKE DOMAIN-CONTAINING PROTEIN 1"/>
    <property type="match status" value="1"/>
</dbReference>
<evidence type="ECO:0000313" key="3">
    <source>
        <dbReference type="EMBL" id="KAF4751665.1"/>
    </source>
</evidence>
<accession>A0A7J6U2P3</accession>
<dbReference type="EMBL" id="JABANM010002978">
    <property type="protein sequence ID" value="KAF4751665.1"/>
    <property type="molecule type" value="Genomic_DNA"/>
</dbReference>
<organism evidence="3 4">
    <name type="scientific">Perkinsus olseni</name>
    <name type="common">Perkinsus atlanticus</name>
    <dbReference type="NCBI Taxonomy" id="32597"/>
    <lineage>
        <taxon>Eukaryota</taxon>
        <taxon>Sar</taxon>
        <taxon>Alveolata</taxon>
        <taxon>Perkinsozoa</taxon>
        <taxon>Perkinsea</taxon>
        <taxon>Perkinsida</taxon>
        <taxon>Perkinsidae</taxon>
        <taxon>Perkinsus</taxon>
    </lineage>
</organism>
<comment type="caution">
    <text evidence="3">The sequence shown here is derived from an EMBL/GenBank/DDBJ whole genome shotgun (WGS) entry which is preliminary data.</text>
</comment>
<dbReference type="InterPro" id="IPR019180">
    <property type="entry name" value="Oxidoreductase-like_N"/>
</dbReference>
<evidence type="ECO:0000313" key="4">
    <source>
        <dbReference type="Proteomes" id="UP000574390"/>
    </source>
</evidence>
<evidence type="ECO:0000259" key="2">
    <source>
        <dbReference type="Pfam" id="PF09791"/>
    </source>
</evidence>
<protein>
    <recommendedName>
        <fullName evidence="2">Oxidoreductase-like domain-containing protein</fullName>
    </recommendedName>
</protein>
<proteinExistence type="predicted"/>
<dbReference type="Pfam" id="PF09791">
    <property type="entry name" value="Oxidored-like"/>
    <property type="match status" value="1"/>
</dbReference>
<dbReference type="AlphaFoldDB" id="A0A7J6U2P3"/>
<evidence type="ECO:0000256" key="1">
    <source>
        <dbReference type="SAM" id="MobiDB-lite"/>
    </source>
</evidence>
<sequence length="705" mass="76574">MSSSSSLPPPPPPEPPGPDDCCGSGCCPCIWDTYYENVERWEATYGCSLEEYARRQESTPEEGEQDRSGGTSSEGSTEDAGESSKAGQLVASVKHAHDSVGLFWRLRRSLPPDALCWSRSEGTLENLESCLRMPPTEEFLRDVSRAAAELPVWRESLRPVLKDGLLQHLKEHGIPRFTDIEFPEERQAVTGELFANHTDQLACLRNCLDALIEEELTDMLLRDGCGSDEDVLGQTTDLAASAAVMLLDRLRHLDPRVFLPRLVAARPNDRLRRVLWDRLLLKFDIGEPKRPAEVCHGDGGQNLEEALGSCGVRLARSLVAEVERLVTECPEAAPSKPASVSTAVVLVLVYGVGPANHRRYRKLLSLTGAWDAAVAAATLSSRDAPLWLGKRFLDPAVDQECTKLVWDQLLLASPCSTAVAGVVSICTGVLLDCLAESSALLSGEAFHIALRSRKADLAEVICGRGWPSLDEPSRVPPSGLPCCSSSADAEHPQASDCQAAQHGLSVTAGRVDGVTRSGKEPEDGRVATDMSIESLRYVRELISKGANASRVGLSLELRGGKRIQLPPSTPSGWWTLSQRCRVRVTSAKYHLPQVAEHCVIHEDEDLFTSPTATASLRQELLDYLISKFDGDSKVVDDGNVPVERVEISIGTVKATLCVTPTTAAPESTAFLDVCMRAVGRANFGDEALMVEALKYLWLKLAHDTG</sequence>
<gene>
    <name evidence="3" type="ORF">FOZ62_016427</name>
</gene>
<name>A0A7J6U2P3_PEROL</name>
<dbReference type="PANTHER" id="PTHR21193:SF3">
    <property type="entry name" value="OXIDOREDUCTASE-LIKE DOMAIN-CONTAINING PROTEIN 1"/>
    <property type="match status" value="1"/>
</dbReference>
<feature type="domain" description="Oxidoreductase-like" evidence="2">
    <location>
        <begin position="11"/>
        <end position="43"/>
    </location>
</feature>
<dbReference type="InterPro" id="IPR039251">
    <property type="entry name" value="OXLD1"/>
</dbReference>
<reference evidence="3 4" key="1">
    <citation type="submission" date="2020-04" db="EMBL/GenBank/DDBJ databases">
        <title>Perkinsus olseni comparative genomics.</title>
        <authorList>
            <person name="Bogema D.R."/>
        </authorList>
    </citation>
    <scope>NUCLEOTIDE SEQUENCE [LARGE SCALE GENOMIC DNA]</scope>
    <source>
        <strain evidence="3">ATCC PRA-205</strain>
    </source>
</reference>
<dbReference type="Proteomes" id="UP000574390">
    <property type="component" value="Unassembled WGS sequence"/>
</dbReference>
<feature type="region of interest" description="Disordered" evidence="1">
    <location>
        <begin position="56"/>
        <end position="89"/>
    </location>
</feature>